<accession>A0A0A8HPY1</accession>
<gene>
    <name evidence="1" type="ORF">BUZ57_09165</name>
</gene>
<evidence type="ECO:0000313" key="2">
    <source>
        <dbReference type="Proteomes" id="UP000285625"/>
    </source>
</evidence>
<sequence>MKLIQNMIIGIVFAVALIGLLFNIDSVIFSLVNTLLMLLIIVGIIFAIYYFYFLTPDQRKYKKAVWKNKWKRRR</sequence>
<organism evidence="1 2">
    <name type="scientific">Staphylococcus hyicus</name>
    <dbReference type="NCBI Taxonomy" id="1284"/>
    <lineage>
        <taxon>Bacteria</taxon>
        <taxon>Bacillati</taxon>
        <taxon>Bacillota</taxon>
        <taxon>Bacilli</taxon>
        <taxon>Bacillales</taxon>
        <taxon>Staphylococcaceae</taxon>
        <taxon>Staphylococcus</taxon>
    </lineage>
</organism>
<name>A0A0A8HPY1_STAHY</name>
<dbReference type="HOGENOM" id="CLU_2755890_0_0_9"/>
<protein>
    <submittedName>
        <fullName evidence="1">Uncharacterized protein</fullName>
    </submittedName>
</protein>
<proteinExistence type="predicted"/>
<dbReference type="InterPro" id="IPR048110">
    <property type="entry name" value="SA1362/YqhP-like"/>
</dbReference>
<reference evidence="1 2" key="1">
    <citation type="journal article" date="2016" name="Front. Microbiol.">
        <title>Comprehensive Phylogenetic Analysis of Bovine Non-aureus Staphylococci Species Based on Whole-Genome Sequencing.</title>
        <authorList>
            <person name="Naushad S."/>
            <person name="Barkema H.W."/>
            <person name="Luby C."/>
            <person name="Condas L.A."/>
            <person name="Nobrega D.B."/>
            <person name="Carson D.A."/>
            <person name="De Buck J."/>
        </authorList>
    </citation>
    <scope>NUCLEOTIDE SEQUENCE [LARGE SCALE GENOMIC DNA]</scope>
    <source>
        <strain evidence="1 2">SNUC 5959</strain>
    </source>
</reference>
<dbReference type="STRING" id="1284.SHYC_06920"/>
<dbReference type="NCBIfam" id="NF041554">
    <property type="entry name" value="SA1362_fam"/>
    <property type="match status" value="1"/>
</dbReference>
<comment type="caution">
    <text evidence="1">The sequence shown here is derived from an EMBL/GenBank/DDBJ whole genome shotgun (WGS) entry which is preliminary data.</text>
</comment>
<dbReference type="Proteomes" id="UP000285625">
    <property type="component" value="Unassembled WGS sequence"/>
</dbReference>
<dbReference type="KEGG" id="shu:SHYC_06920"/>
<dbReference type="EMBL" id="QXVO01000028">
    <property type="protein sequence ID" value="RIO44586.1"/>
    <property type="molecule type" value="Genomic_DNA"/>
</dbReference>
<evidence type="ECO:0000313" key="1">
    <source>
        <dbReference type="EMBL" id="RIO44586.1"/>
    </source>
</evidence>
<dbReference type="AlphaFoldDB" id="A0A0A8HPY1"/>